<feature type="chain" id="PRO_5040342493" evidence="2">
    <location>
        <begin position="17"/>
        <end position="230"/>
    </location>
</feature>
<dbReference type="InterPro" id="IPR053152">
    <property type="entry name" value="Hydrolase_YcaC-like"/>
</dbReference>
<evidence type="ECO:0000256" key="2">
    <source>
        <dbReference type="SAM" id="SignalP"/>
    </source>
</evidence>
<feature type="signal peptide" evidence="2">
    <location>
        <begin position="1"/>
        <end position="16"/>
    </location>
</feature>
<dbReference type="Gene3D" id="3.40.50.850">
    <property type="entry name" value="Isochorismatase-like"/>
    <property type="match status" value="1"/>
</dbReference>
<keyword evidence="5" id="KW-1185">Reference proteome</keyword>
<organism evidence="4 5">
    <name type="scientific">Microdochium trichocladiopsis</name>
    <dbReference type="NCBI Taxonomy" id="1682393"/>
    <lineage>
        <taxon>Eukaryota</taxon>
        <taxon>Fungi</taxon>
        <taxon>Dikarya</taxon>
        <taxon>Ascomycota</taxon>
        <taxon>Pezizomycotina</taxon>
        <taxon>Sordariomycetes</taxon>
        <taxon>Xylariomycetidae</taxon>
        <taxon>Xylariales</taxon>
        <taxon>Microdochiaceae</taxon>
        <taxon>Microdochium</taxon>
    </lineage>
</organism>
<dbReference type="InterPro" id="IPR036380">
    <property type="entry name" value="Isochorismatase-like_sf"/>
</dbReference>
<dbReference type="PANTHER" id="PTHR43559">
    <property type="entry name" value="HYDROLASE YCAC-RELATED"/>
    <property type="match status" value="1"/>
</dbReference>
<comment type="similarity">
    <text evidence="1">Belongs to the isochorismatase family.</text>
</comment>
<dbReference type="AlphaFoldDB" id="A0A9P8XU15"/>
<sequence length="230" mass="24800">MLISMLLIPLAGLATAWEQIDKDKALLAIVDIQVGLFSAVRDFDPVTFRNAIYGHAELAKLFDLPVVMTTSVQHGPNGPLPNDMVAMFPDAVVIERPGEINAWDNAEFRAAVEATGRKQIIIAGIMTDVCTAFLALSLREAGYSVWANAEASGTVSPLVRDISNDRMARAGVHVVSFFAILSDLLRDWRTEAGPKILPFLDKYMPAGGFVARAHLGAIKNGTIVPGEEGL</sequence>
<name>A0A9P8XU15_9PEZI</name>
<evidence type="ECO:0000313" key="5">
    <source>
        <dbReference type="Proteomes" id="UP000756346"/>
    </source>
</evidence>
<dbReference type="OrthoDB" id="167809at2759"/>
<protein>
    <submittedName>
        <fullName evidence="4">Isochorismatase</fullName>
    </submittedName>
</protein>
<gene>
    <name evidence="4" type="ORF">B0I36DRAFT_369512</name>
</gene>
<dbReference type="SUPFAM" id="SSF52499">
    <property type="entry name" value="Isochorismatase-like hydrolases"/>
    <property type="match status" value="1"/>
</dbReference>
<dbReference type="Proteomes" id="UP000756346">
    <property type="component" value="Unassembled WGS sequence"/>
</dbReference>
<evidence type="ECO:0000313" key="4">
    <source>
        <dbReference type="EMBL" id="KAH7014571.1"/>
    </source>
</evidence>
<accession>A0A9P8XU15</accession>
<evidence type="ECO:0000259" key="3">
    <source>
        <dbReference type="Pfam" id="PF00857"/>
    </source>
</evidence>
<dbReference type="EMBL" id="JAGTJQ010000013">
    <property type="protein sequence ID" value="KAH7014571.1"/>
    <property type="molecule type" value="Genomic_DNA"/>
</dbReference>
<evidence type="ECO:0000256" key="1">
    <source>
        <dbReference type="ARBA" id="ARBA00006336"/>
    </source>
</evidence>
<feature type="domain" description="Isochorismatase-like" evidence="3">
    <location>
        <begin position="27"/>
        <end position="176"/>
    </location>
</feature>
<proteinExistence type="inferred from homology"/>
<reference evidence="4" key="1">
    <citation type="journal article" date="2021" name="Nat. Commun.">
        <title>Genetic determinants of endophytism in the Arabidopsis root mycobiome.</title>
        <authorList>
            <person name="Mesny F."/>
            <person name="Miyauchi S."/>
            <person name="Thiergart T."/>
            <person name="Pickel B."/>
            <person name="Atanasova L."/>
            <person name="Karlsson M."/>
            <person name="Huettel B."/>
            <person name="Barry K.W."/>
            <person name="Haridas S."/>
            <person name="Chen C."/>
            <person name="Bauer D."/>
            <person name="Andreopoulos W."/>
            <person name="Pangilinan J."/>
            <person name="LaButti K."/>
            <person name="Riley R."/>
            <person name="Lipzen A."/>
            <person name="Clum A."/>
            <person name="Drula E."/>
            <person name="Henrissat B."/>
            <person name="Kohler A."/>
            <person name="Grigoriev I.V."/>
            <person name="Martin F.M."/>
            <person name="Hacquard S."/>
        </authorList>
    </citation>
    <scope>NUCLEOTIDE SEQUENCE</scope>
    <source>
        <strain evidence="4">MPI-CAGE-CH-0230</strain>
    </source>
</reference>
<dbReference type="RefSeq" id="XP_046005538.1">
    <property type="nucleotide sequence ID" value="XM_046159788.1"/>
</dbReference>
<keyword evidence="2" id="KW-0732">Signal</keyword>
<dbReference type="PANTHER" id="PTHR43559:SF3">
    <property type="entry name" value="HYDROLASE YCAC-RELATED"/>
    <property type="match status" value="1"/>
</dbReference>
<dbReference type="GeneID" id="70189334"/>
<dbReference type="InterPro" id="IPR000868">
    <property type="entry name" value="Isochorismatase-like_dom"/>
</dbReference>
<dbReference type="Pfam" id="PF00857">
    <property type="entry name" value="Isochorismatase"/>
    <property type="match status" value="1"/>
</dbReference>
<comment type="caution">
    <text evidence="4">The sequence shown here is derived from an EMBL/GenBank/DDBJ whole genome shotgun (WGS) entry which is preliminary data.</text>
</comment>